<evidence type="ECO:0000313" key="4">
    <source>
        <dbReference type="Proteomes" id="UP000183299"/>
    </source>
</evidence>
<dbReference type="OrthoDB" id="7877469at2"/>
<dbReference type="Pfam" id="PF17963">
    <property type="entry name" value="Big_9"/>
    <property type="match status" value="3"/>
</dbReference>
<reference evidence="3 4" key="1">
    <citation type="submission" date="2016-10" db="EMBL/GenBank/DDBJ databases">
        <authorList>
            <person name="de Groot N.N."/>
        </authorList>
    </citation>
    <scope>NUCLEOTIDE SEQUENCE [LARGE SCALE GENOMIC DNA]</scope>
    <source>
        <strain evidence="3 4">CGMCC 1.8891</strain>
    </source>
</reference>
<feature type="region of interest" description="Disordered" evidence="1">
    <location>
        <begin position="327"/>
        <end position="350"/>
    </location>
</feature>
<accession>A0A1I3QLN1</accession>
<dbReference type="STRING" id="576117.SAMN04488138_10420"/>
<dbReference type="AlphaFoldDB" id="A0A1I3QLN1"/>
<dbReference type="Pfam" id="PF22783">
    <property type="entry name" value="BapA_N"/>
    <property type="match status" value="1"/>
</dbReference>
<dbReference type="EMBL" id="FORY01000004">
    <property type="protein sequence ID" value="SFJ35104.1"/>
    <property type="molecule type" value="Genomic_DNA"/>
</dbReference>
<dbReference type="GeneID" id="98664654"/>
<dbReference type="RefSeq" id="WP_066601755.1">
    <property type="nucleotide sequence ID" value="NZ_FORY01000004.1"/>
</dbReference>
<dbReference type="InterPro" id="IPR048051">
    <property type="entry name" value="BapA-like_prefix-like"/>
</dbReference>
<feature type="region of interest" description="Disordered" evidence="1">
    <location>
        <begin position="104"/>
        <end position="142"/>
    </location>
</feature>
<dbReference type="Gene3D" id="2.60.40.3440">
    <property type="match status" value="1"/>
</dbReference>
<protein>
    <recommendedName>
        <fullName evidence="2">Biofilm-associated protein BapA-like prefix-like domain-containing protein</fullName>
    </recommendedName>
</protein>
<name>A0A1I3QLN1_9RHOB</name>
<keyword evidence="4" id="KW-1185">Reference proteome</keyword>
<evidence type="ECO:0000313" key="3">
    <source>
        <dbReference type="EMBL" id="SFJ35104.1"/>
    </source>
</evidence>
<organism evidence="3 4">
    <name type="scientific">Celeribacter halophilus</name>
    <dbReference type="NCBI Taxonomy" id="576117"/>
    <lineage>
        <taxon>Bacteria</taxon>
        <taxon>Pseudomonadati</taxon>
        <taxon>Pseudomonadota</taxon>
        <taxon>Alphaproteobacteria</taxon>
        <taxon>Rhodobacterales</taxon>
        <taxon>Roseobacteraceae</taxon>
        <taxon>Celeribacter</taxon>
    </lineage>
</organism>
<feature type="domain" description="Biofilm-associated protein BapA-like prefix-like" evidence="2">
    <location>
        <begin position="15"/>
        <end position="65"/>
    </location>
</feature>
<proteinExistence type="predicted"/>
<dbReference type="Proteomes" id="UP000183299">
    <property type="component" value="Unassembled WGS sequence"/>
</dbReference>
<gene>
    <name evidence="3" type="ORF">SAMN04488138_10420</name>
</gene>
<evidence type="ECO:0000256" key="1">
    <source>
        <dbReference type="SAM" id="MobiDB-lite"/>
    </source>
</evidence>
<evidence type="ECO:0000259" key="2">
    <source>
        <dbReference type="Pfam" id="PF22783"/>
    </source>
</evidence>
<sequence>MSNRILKASPDQVRVNLDIDQTGLETYARTGDDLVINLSTGDQITVQDFYVPASDGSLHSIVYSNDMTVEGDPTAAAGLGTGFSEEGIAVAALGALGLAALAAGGGGGDDDDDDGGSEEAFNVNDDEDFVDTSTNSAEGNVLANDTGEGLVVTPDADTTELGGQFVLSENGDYVYTAPADSEGGVDEFTYTVTDENGETQTGTVQIYVPSSQDDNTSIVTNSDVVDLDKNNSSAVITPLDNDGDTDGDGVSDQNLIIMDAESADGQGEVEVSDDGQTVTYTPDDGAEPGVHVLTYTVQDQDTGETETQTIFVNVENKDPIDNGYEADVSPDSLDNAINADDLASDPDGDDSELTFTDVSAEHGTVTLSGDRKTVYYTPDPGYEGDDTLSYTVEDEHGATLESDVTVTVEPSLTADTEEQGFLDPLIGEDGLLGFVTADGAALGDITGSEGLLGELVGSSSPLSDLSNELLGQPLLGDGVGEDDEDGILDGLIGDDGLLGPVTGNEGLLGDITGSEGLLGDLLLTDGVLGAVSGHEGLVGELTGTGLLGETGDASDGNSDESPLDDLLDGLTEGLLDVGQGLLDPIIATEGLLGDLTGNGETLLGDITGSEGLLGDLVLNDGALGTLTGSEGLVGALTGTGLLGEPTESESDTSDSGSTLGLDLLDPVMDIVSDLTGGLLDDVA</sequence>
<feature type="compositionally biased region" description="Acidic residues" evidence="1">
    <location>
        <begin position="108"/>
        <end position="117"/>
    </location>
</feature>